<dbReference type="GO" id="GO:0008270">
    <property type="term" value="F:zinc ion binding"/>
    <property type="evidence" value="ECO:0007669"/>
    <property type="project" value="UniProtKB-KW"/>
</dbReference>
<keyword evidence="2" id="KW-0863">Zinc-finger</keyword>
<feature type="compositionally biased region" description="Basic and acidic residues" evidence="5">
    <location>
        <begin position="93"/>
        <end position="112"/>
    </location>
</feature>
<dbReference type="PANTHER" id="PTHR45986">
    <property type="entry name" value="ZINC FINGER MATRIN-TYPE PROTEIN 2"/>
    <property type="match status" value="1"/>
</dbReference>
<reference evidence="6" key="1">
    <citation type="journal article" date="2020" name="J. Eukaryot. Microbiol.">
        <title>De novo Sequencing, Assembly and Annotation of the Transcriptome for the Free-Living Testate Amoeba Arcella intermedia.</title>
        <authorList>
            <person name="Ribeiro G.M."/>
            <person name="Porfirio-Sousa A.L."/>
            <person name="Maurer-Alcala X.X."/>
            <person name="Katz L.A."/>
            <person name="Lahr D.J.G."/>
        </authorList>
    </citation>
    <scope>NUCLEOTIDE SEQUENCE</scope>
</reference>
<dbReference type="EMBL" id="GIBP01007404">
    <property type="protein sequence ID" value="NDV36373.1"/>
    <property type="molecule type" value="Transcribed_RNA"/>
</dbReference>
<feature type="region of interest" description="Disordered" evidence="5">
    <location>
        <begin position="1"/>
        <end position="144"/>
    </location>
</feature>
<evidence type="ECO:0000256" key="4">
    <source>
        <dbReference type="ARBA" id="ARBA00023242"/>
    </source>
</evidence>
<feature type="compositionally biased region" description="Acidic residues" evidence="5">
    <location>
        <begin position="113"/>
        <end position="126"/>
    </location>
</feature>
<name>A0A6B2LH59_9EUKA</name>
<proteinExistence type="predicted"/>
<keyword evidence="4" id="KW-0539">Nucleus</keyword>
<dbReference type="AlphaFoldDB" id="A0A6B2LH59"/>
<dbReference type="GO" id="GO:0046540">
    <property type="term" value="C:U4/U6 x U5 tri-snRNP complex"/>
    <property type="evidence" value="ECO:0007669"/>
    <property type="project" value="TreeGrafter"/>
</dbReference>
<evidence type="ECO:0008006" key="7">
    <source>
        <dbReference type="Google" id="ProtNLM"/>
    </source>
</evidence>
<feature type="compositionally biased region" description="Basic and acidic residues" evidence="5">
    <location>
        <begin position="54"/>
        <end position="69"/>
    </location>
</feature>
<protein>
    <recommendedName>
        <fullName evidence="7">U1-type domain-containing protein</fullName>
    </recommendedName>
</protein>
<dbReference type="GO" id="GO:0000398">
    <property type="term" value="P:mRNA splicing, via spliceosome"/>
    <property type="evidence" value="ECO:0007669"/>
    <property type="project" value="InterPro"/>
</dbReference>
<dbReference type="InterPro" id="IPR040107">
    <property type="entry name" value="Snu23"/>
</dbReference>
<feature type="compositionally biased region" description="Basic residues" evidence="5">
    <location>
        <begin position="70"/>
        <end position="83"/>
    </location>
</feature>
<dbReference type="GO" id="GO:0005681">
    <property type="term" value="C:spliceosomal complex"/>
    <property type="evidence" value="ECO:0007669"/>
    <property type="project" value="InterPro"/>
</dbReference>
<sequence>MKDSANYVDHLNGKKHQRMLGMSLRTKRSSLKEVQRRMVSNKRKQEGEESNYDFESRVKEARMVEEEMKKKRREEKRKRKKAKQSSSSESSEEEVRQEKKKVRQEEREKAPQEEEPVEEEEKDEYNEMAKMMGLPTTFGGSKKT</sequence>
<organism evidence="6">
    <name type="scientific">Arcella intermedia</name>
    <dbReference type="NCBI Taxonomy" id="1963864"/>
    <lineage>
        <taxon>Eukaryota</taxon>
        <taxon>Amoebozoa</taxon>
        <taxon>Tubulinea</taxon>
        <taxon>Elardia</taxon>
        <taxon>Arcellinida</taxon>
        <taxon>Sphaerothecina</taxon>
        <taxon>Arcellidae</taxon>
        <taxon>Arcella</taxon>
    </lineage>
</organism>
<evidence type="ECO:0000256" key="3">
    <source>
        <dbReference type="ARBA" id="ARBA00022833"/>
    </source>
</evidence>
<dbReference type="PANTHER" id="PTHR45986:SF1">
    <property type="entry name" value="ZINC FINGER MATRIN-TYPE PROTEIN 2"/>
    <property type="match status" value="1"/>
</dbReference>
<evidence type="ECO:0000256" key="1">
    <source>
        <dbReference type="ARBA" id="ARBA00022723"/>
    </source>
</evidence>
<evidence type="ECO:0000256" key="2">
    <source>
        <dbReference type="ARBA" id="ARBA00022771"/>
    </source>
</evidence>
<keyword evidence="1" id="KW-0479">Metal-binding</keyword>
<evidence type="ECO:0000313" key="6">
    <source>
        <dbReference type="EMBL" id="NDV36373.1"/>
    </source>
</evidence>
<accession>A0A6B2LH59</accession>
<evidence type="ECO:0000256" key="5">
    <source>
        <dbReference type="SAM" id="MobiDB-lite"/>
    </source>
</evidence>
<keyword evidence="3" id="KW-0862">Zinc</keyword>